<dbReference type="EC" id="2.7.13.3" evidence="2"/>
<dbReference type="GO" id="GO:0008081">
    <property type="term" value="F:phosphoric diester hydrolase activity"/>
    <property type="evidence" value="ECO:0007669"/>
    <property type="project" value="UniProtKB-ARBA"/>
</dbReference>
<keyword evidence="2" id="KW-0418">Kinase</keyword>
<dbReference type="GO" id="GO:0004673">
    <property type="term" value="F:protein histidine kinase activity"/>
    <property type="evidence" value="ECO:0007669"/>
    <property type="project" value="UniProtKB-EC"/>
</dbReference>
<keyword evidence="2" id="KW-0808">Transferase</keyword>
<keyword evidence="3" id="KW-1185">Reference proteome</keyword>
<dbReference type="Gene3D" id="1.10.3210.10">
    <property type="entry name" value="Hypothetical protein af1432"/>
    <property type="match status" value="2"/>
</dbReference>
<organism evidence="2 3">
    <name type="scientific">Vibrio scophthalmi</name>
    <dbReference type="NCBI Taxonomy" id="45658"/>
    <lineage>
        <taxon>Bacteria</taxon>
        <taxon>Pseudomonadati</taxon>
        <taxon>Pseudomonadota</taxon>
        <taxon>Gammaproteobacteria</taxon>
        <taxon>Vibrionales</taxon>
        <taxon>Vibrionaceae</taxon>
        <taxon>Vibrio</taxon>
    </lineage>
</organism>
<reference evidence="2 3" key="1">
    <citation type="submission" date="2016-07" db="EMBL/GenBank/DDBJ databases">
        <title>Genome sequencing of Vibrio scophthalmi strain VS-05, an isolated from Paralichthys olivaceus.</title>
        <authorList>
            <person name="Han H.-J."/>
        </authorList>
    </citation>
    <scope>NUCLEOTIDE SEQUENCE [LARGE SCALE GENOMIC DNA]</scope>
    <source>
        <strain evidence="2 3">VS-05</strain>
    </source>
</reference>
<dbReference type="PANTHER" id="PTHR45228">
    <property type="entry name" value="CYCLIC DI-GMP PHOSPHODIESTERASE TM_0186-RELATED"/>
    <property type="match status" value="1"/>
</dbReference>
<dbReference type="CDD" id="cd00077">
    <property type="entry name" value="HDc"/>
    <property type="match status" value="2"/>
</dbReference>
<dbReference type="Gene3D" id="3.40.190.10">
    <property type="entry name" value="Periplasmic binding protein-like II"/>
    <property type="match status" value="2"/>
</dbReference>
<dbReference type="SUPFAM" id="SSF109604">
    <property type="entry name" value="HD-domain/PDEase-like"/>
    <property type="match status" value="2"/>
</dbReference>
<evidence type="ECO:0000259" key="1">
    <source>
        <dbReference type="PROSITE" id="PS51832"/>
    </source>
</evidence>
<name>A0A1C7FDZ3_9VIBR</name>
<dbReference type="PATRIC" id="fig|45658.7.peg.3111"/>
<dbReference type="RefSeq" id="WP_197497805.1">
    <property type="nucleotide sequence ID" value="NZ_CP016415.1"/>
</dbReference>
<dbReference type="InterPro" id="IPR001638">
    <property type="entry name" value="Solute-binding_3/MltF_N"/>
</dbReference>
<dbReference type="PANTHER" id="PTHR45228:SF5">
    <property type="entry name" value="CYCLIC DI-GMP PHOSPHODIESTERASE VC_1348-RELATED"/>
    <property type="match status" value="1"/>
</dbReference>
<dbReference type="Proteomes" id="UP000092528">
    <property type="component" value="Chromosome 2"/>
</dbReference>
<dbReference type="Pfam" id="PF00497">
    <property type="entry name" value="SBP_bac_3"/>
    <property type="match status" value="1"/>
</dbReference>
<dbReference type="InterPro" id="IPR037522">
    <property type="entry name" value="HD_GYP_dom"/>
</dbReference>
<dbReference type="SUPFAM" id="SSF53850">
    <property type="entry name" value="Periplasmic binding protein-like II"/>
    <property type="match status" value="1"/>
</dbReference>
<accession>A0A1C7FDZ3</accession>
<proteinExistence type="predicted"/>
<gene>
    <name evidence="2" type="ORF">VSVS05_03172</name>
</gene>
<evidence type="ECO:0000313" key="3">
    <source>
        <dbReference type="Proteomes" id="UP000092528"/>
    </source>
</evidence>
<dbReference type="InterPro" id="IPR052020">
    <property type="entry name" value="Cyclic_di-GMP/3'3'-cGAMP_PDE"/>
</dbReference>
<feature type="domain" description="HD-GYP" evidence="1">
    <location>
        <begin position="805"/>
        <end position="1013"/>
    </location>
</feature>
<dbReference type="SMART" id="SM00062">
    <property type="entry name" value="PBPb"/>
    <property type="match status" value="1"/>
</dbReference>
<dbReference type="EMBL" id="CP016415">
    <property type="protein sequence ID" value="ANU38210.1"/>
    <property type="molecule type" value="Genomic_DNA"/>
</dbReference>
<dbReference type="InterPro" id="IPR003607">
    <property type="entry name" value="HD/PDEase_dom"/>
</dbReference>
<sequence>MFVFCTLVTASTAILLQYHFAKKNELKHTLTRYETIANGVSSHLSNLQNSAENVTQSGAQLVSLIGIDSPEESIIIPLSKLIVREPSIHSIFVAKENDDFFQLINLTSKEIRSRVQAEPGDKWLLVVHSGVKRERSKVSIYYDENFVSRHTSREFSSFVPTQRSWYENAVYDETYNTSPYLFNTLKVSGETFSIKVPGSDTVVGVDILLSSLEAQLKNRFVKNDKTPQAEAFIYQANGQLIATNKKVDIEERLPLVSAINLTDEQRRVVEQAPELKVSNQNDWGPVDFALGGRPNGFAIDLFKMISEMTGLKFQFVNGRSWNELVSDFDQGNIDILHSIADQDNLSSIGVVGSPLYRAKFAFLTRKENQHINTLEQVKQGRIGLLKGWSIQDDLKQAYPQMTIINYASLHDAIDGVLNGDIVAVLDIRQILINKIRETFRQNLVITPLKGSNIANQFYYLVNEEHGNLVEIINLAIDTITPEQRKELREKWFEGAADQSVSTFVPYEELLTFTQDPKFINSVNLVLVHGVEKYVYVAKLTHKEGRYFAVVIPKSYLMAGVNETVVYAVGASLLVLTLLIPIAWVMAKPISTPINELRKQVSFVREREYDKVQRVHSRIEEIHQLGLSLMRGSHSLKQFEQQQNAFFESVIQLIARAIDEKSPYTAGHCHRVPEIALMLAEEAENSGQGPFETFFFKSDEERREFRIAAWLHDCGKIATPEYVVDKGTKLETNYNRIHEVRMRFEVLWRDAQIQFLLNKLQELGVDEQPSQALQQQFLALKEEFEFIANANVGTEFMSEQDIERLYKLAEKEWVRYFDCGLGLSPLEETRYQPQPTPATEKLLSDRPEHVIERERPFELSPEFGINMKVPEKLYNHGELYNLAVQRGTLSPEERFKINEHMISGIKMLESIPFPPELAQVPRYATTHHEAMEGFGYPRGLQGHELSIPERILAVADIFEALTAADRPYKKAKSLSETIKIMSNMALGGHIDKDVFKLLLSSGVYLRYAKRYLPDELIDHVDIQSYLIQL</sequence>
<dbReference type="PROSITE" id="PS51832">
    <property type="entry name" value="HD_GYP"/>
    <property type="match status" value="1"/>
</dbReference>
<dbReference type="SMART" id="SM00471">
    <property type="entry name" value="HDc"/>
    <property type="match status" value="1"/>
</dbReference>
<evidence type="ECO:0000313" key="2">
    <source>
        <dbReference type="EMBL" id="ANU38210.1"/>
    </source>
</evidence>
<protein>
    <submittedName>
        <fullName evidence="2">Histidine kinase</fullName>
        <ecNumber evidence="2">2.7.13.3</ecNumber>
    </submittedName>
</protein>
<dbReference type="CDD" id="cd01007">
    <property type="entry name" value="PBP2_BvgS_HisK_like"/>
    <property type="match status" value="1"/>
</dbReference>
<dbReference type="Pfam" id="PF13487">
    <property type="entry name" value="HD_5"/>
    <property type="match status" value="1"/>
</dbReference>
<dbReference type="AlphaFoldDB" id="A0A1C7FDZ3"/>